<dbReference type="AlphaFoldDB" id="A0A8E5HQ15"/>
<dbReference type="KEGG" id="uvi:66064023"/>
<organism evidence="2 3">
    <name type="scientific">Ustilaginoidea virens</name>
    <name type="common">Rice false smut fungus</name>
    <name type="synonym">Villosiclava virens</name>
    <dbReference type="NCBI Taxonomy" id="1159556"/>
    <lineage>
        <taxon>Eukaryota</taxon>
        <taxon>Fungi</taxon>
        <taxon>Dikarya</taxon>
        <taxon>Ascomycota</taxon>
        <taxon>Pezizomycotina</taxon>
        <taxon>Sordariomycetes</taxon>
        <taxon>Hypocreomycetidae</taxon>
        <taxon>Hypocreales</taxon>
        <taxon>Clavicipitaceae</taxon>
        <taxon>Ustilaginoidea</taxon>
    </lineage>
</organism>
<dbReference type="RefSeq" id="XP_042996677.1">
    <property type="nucleotide sequence ID" value="XM_043140743.1"/>
</dbReference>
<sequence length="128" mass="14435">MLLESFIVDVVLLTETEGIDKQASNLPTEQANRGGATHNQDRQKRPGQSHTSLAGTRSNLSAWPRTDPLATATVKNEAETRTRRARFRRRNHQAKINDKIKFQQSRDAMTMSTPLTLQPAKPSEPRRC</sequence>
<feature type="compositionally biased region" description="Basic residues" evidence="1">
    <location>
        <begin position="83"/>
        <end position="93"/>
    </location>
</feature>
<feature type="compositionally biased region" description="Polar residues" evidence="1">
    <location>
        <begin position="46"/>
        <end position="61"/>
    </location>
</feature>
<keyword evidence="3" id="KW-1185">Reference proteome</keyword>
<gene>
    <name evidence="2" type="ORF">UV8b_03245</name>
</gene>
<feature type="compositionally biased region" description="Polar residues" evidence="1">
    <location>
        <begin position="102"/>
        <end position="116"/>
    </location>
</feature>
<evidence type="ECO:0000313" key="2">
    <source>
        <dbReference type="EMBL" id="QUC19004.1"/>
    </source>
</evidence>
<evidence type="ECO:0000313" key="3">
    <source>
        <dbReference type="Proteomes" id="UP000027002"/>
    </source>
</evidence>
<dbReference type="Proteomes" id="UP000027002">
    <property type="component" value="Chromosome 2"/>
</dbReference>
<feature type="compositionally biased region" description="Polar residues" evidence="1">
    <location>
        <begin position="22"/>
        <end position="31"/>
    </location>
</feature>
<evidence type="ECO:0000256" key="1">
    <source>
        <dbReference type="SAM" id="MobiDB-lite"/>
    </source>
</evidence>
<protein>
    <submittedName>
        <fullName evidence="2">Uncharacterized protein</fullName>
    </submittedName>
</protein>
<feature type="region of interest" description="Disordered" evidence="1">
    <location>
        <begin position="22"/>
        <end position="128"/>
    </location>
</feature>
<accession>A0A8E5HQ15</accession>
<dbReference type="GeneID" id="66064023"/>
<name>A0A8E5HQ15_USTVR</name>
<dbReference type="EMBL" id="CP072754">
    <property type="protein sequence ID" value="QUC19004.1"/>
    <property type="molecule type" value="Genomic_DNA"/>
</dbReference>
<proteinExistence type="predicted"/>
<reference evidence="2" key="1">
    <citation type="submission" date="2020-03" db="EMBL/GenBank/DDBJ databases">
        <title>A mixture of massive structural variations and highly conserved coding sequences in Ustilaginoidea virens genome.</title>
        <authorList>
            <person name="Zhang K."/>
            <person name="Zhao Z."/>
            <person name="Zhang Z."/>
            <person name="Li Y."/>
            <person name="Hsiang T."/>
            <person name="Sun W."/>
        </authorList>
    </citation>
    <scope>NUCLEOTIDE SEQUENCE</scope>
    <source>
        <strain evidence="2">UV-8b</strain>
    </source>
</reference>